<dbReference type="Pfam" id="PF13517">
    <property type="entry name" value="FG-GAP_3"/>
    <property type="match status" value="1"/>
</dbReference>
<dbReference type="Proteomes" id="UP000053424">
    <property type="component" value="Unassembled WGS sequence"/>
</dbReference>
<evidence type="ECO:0000256" key="1">
    <source>
        <dbReference type="ARBA" id="ARBA00001974"/>
    </source>
</evidence>
<organism evidence="8 9">
    <name type="scientific">Hebeloma cylindrosporum</name>
    <dbReference type="NCBI Taxonomy" id="76867"/>
    <lineage>
        <taxon>Eukaryota</taxon>
        <taxon>Fungi</taxon>
        <taxon>Dikarya</taxon>
        <taxon>Basidiomycota</taxon>
        <taxon>Agaricomycotina</taxon>
        <taxon>Agaricomycetes</taxon>
        <taxon>Agaricomycetidae</taxon>
        <taxon>Agaricales</taxon>
        <taxon>Agaricineae</taxon>
        <taxon>Hymenogastraceae</taxon>
        <taxon>Hebeloma</taxon>
    </lineage>
</organism>
<dbReference type="SUPFAM" id="SSF51905">
    <property type="entry name" value="FAD/NAD(P)-binding domain"/>
    <property type="match status" value="1"/>
</dbReference>
<proteinExistence type="inferred from homology"/>
<dbReference type="InterPro" id="IPR013517">
    <property type="entry name" value="FG-GAP"/>
</dbReference>
<keyword evidence="4" id="KW-0732">Signal</keyword>
<evidence type="ECO:0000256" key="3">
    <source>
        <dbReference type="ARBA" id="ARBA00022630"/>
    </source>
</evidence>
<dbReference type="AlphaFoldDB" id="A0A0C3BE51"/>
<reference evidence="8 9" key="1">
    <citation type="submission" date="2014-04" db="EMBL/GenBank/DDBJ databases">
        <authorList>
            <consortium name="DOE Joint Genome Institute"/>
            <person name="Kuo A."/>
            <person name="Gay G."/>
            <person name="Dore J."/>
            <person name="Kohler A."/>
            <person name="Nagy L.G."/>
            <person name="Floudas D."/>
            <person name="Copeland A."/>
            <person name="Barry K.W."/>
            <person name="Cichocki N."/>
            <person name="Veneault-Fourrey C."/>
            <person name="LaButti K."/>
            <person name="Lindquist E.A."/>
            <person name="Lipzen A."/>
            <person name="Lundell T."/>
            <person name="Morin E."/>
            <person name="Murat C."/>
            <person name="Sun H."/>
            <person name="Tunlid A."/>
            <person name="Henrissat B."/>
            <person name="Grigoriev I.V."/>
            <person name="Hibbett D.S."/>
            <person name="Martin F."/>
            <person name="Nordberg H.P."/>
            <person name="Cantor M.N."/>
            <person name="Hua S.X."/>
        </authorList>
    </citation>
    <scope>NUCLEOTIDE SEQUENCE [LARGE SCALE GENOMIC DNA]</scope>
    <source>
        <strain evidence="9">h7</strain>
    </source>
</reference>
<evidence type="ECO:0000313" key="9">
    <source>
        <dbReference type="Proteomes" id="UP000053424"/>
    </source>
</evidence>
<dbReference type="PANTHER" id="PTHR42784">
    <property type="entry name" value="PYRANOSE 2-OXIDASE"/>
    <property type="match status" value="1"/>
</dbReference>
<accession>A0A0C3BE51</accession>
<comment type="similarity">
    <text evidence="2">Belongs to the GMC oxidoreductase family.</text>
</comment>
<evidence type="ECO:0000256" key="4">
    <source>
        <dbReference type="ARBA" id="ARBA00022729"/>
    </source>
</evidence>
<evidence type="ECO:0000256" key="7">
    <source>
        <dbReference type="SAM" id="MobiDB-lite"/>
    </source>
</evidence>
<dbReference type="InterPro" id="IPR028994">
    <property type="entry name" value="Integrin_alpha_N"/>
</dbReference>
<evidence type="ECO:0000256" key="6">
    <source>
        <dbReference type="ARBA" id="ARBA00023002"/>
    </source>
</evidence>
<keyword evidence="3" id="KW-0285">Flavoprotein</keyword>
<name>A0A0C3BE51_HEBCY</name>
<dbReference type="InterPro" id="IPR036188">
    <property type="entry name" value="FAD/NAD-bd_sf"/>
</dbReference>
<feature type="region of interest" description="Disordered" evidence="7">
    <location>
        <begin position="361"/>
        <end position="392"/>
    </location>
</feature>
<gene>
    <name evidence="8" type="ORF">M413DRAFT_432890</name>
</gene>
<keyword evidence="6" id="KW-0560">Oxidoreductase</keyword>
<dbReference type="GO" id="GO:0016491">
    <property type="term" value="F:oxidoreductase activity"/>
    <property type="evidence" value="ECO:0007669"/>
    <property type="project" value="UniProtKB-KW"/>
</dbReference>
<evidence type="ECO:0000313" key="8">
    <source>
        <dbReference type="EMBL" id="KIM35070.1"/>
    </source>
</evidence>
<comment type="cofactor">
    <cofactor evidence="1">
        <name>FAD</name>
        <dbReference type="ChEBI" id="CHEBI:57692"/>
    </cofactor>
</comment>
<keyword evidence="5" id="KW-0274">FAD</keyword>
<reference evidence="9" key="2">
    <citation type="submission" date="2015-01" db="EMBL/GenBank/DDBJ databases">
        <title>Evolutionary Origins and Diversification of the Mycorrhizal Mutualists.</title>
        <authorList>
            <consortium name="DOE Joint Genome Institute"/>
            <consortium name="Mycorrhizal Genomics Consortium"/>
            <person name="Kohler A."/>
            <person name="Kuo A."/>
            <person name="Nagy L.G."/>
            <person name="Floudas D."/>
            <person name="Copeland A."/>
            <person name="Barry K.W."/>
            <person name="Cichocki N."/>
            <person name="Veneault-Fourrey C."/>
            <person name="LaButti K."/>
            <person name="Lindquist E.A."/>
            <person name="Lipzen A."/>
            <person name="Lundell T."/>
            <person name="Morin E."/>
            <person name="Murat C."/>
            <person name="Riley R."/>
            <person name="Ohm R."/>
            <person name="Sun H."/>
            <person name="Tunlid A."/>
            <person name="Henrissat B."/>
            <person name="Grigoriev I.V."/>
            <person name="Hibbett D.S."/>
            <person name="Martin F."/>
        </authorList>
    </citation>
    <scope>NUCLEOTIDE SEQUENCE [LARGE SCALE GENOMIC DNA]</scope>
    <source>
        <strain evidence="9">h7</strain>
    </source>
</reference>
<dbReference type="EMBL" id="KN831832">
    <property type="protein sequence ID" value="KIM35070.1"/>
    <property type="molecule type" value="Genomic_DNA"/>
</dbReference>
<dbReference type="SUPFAM" id="SSF69318">
    <property type="entry name" value="Integrin alpha N-terminal domain"/>
    <property type="match status" value="1"/>
</dbReference>
<protein>
    <submittedName>
        <fullName evidence="8">Uncharacterized protein</fullName>
    </submittedName>
</protein>
<dbReference type="OrthoDB" id="167809at2759"/>
<dbReference type="HOGENOM" id="CLU_295958_0_0_1"/>
<keyword evidence="9" id="KW-1185">Reference proteome</keyword>
<dbReference type="PANTHER" id="PTHR42784:SF1">
    <property type="entry name" value="PYRANOSE 2-OXIDASE"/>
    <property type="match status" value="1"/>
</dbReference>
<evidence type="ECO:0000256" key="5">
    <source>
        <dbReference type="ARBA" id="ARBA00022827"/>
    </source>
</evidence>
<dbReference type="InterPro" id="IPR051473">
    <property type="entry name" value="P2Ox-like"/>
</dbReference>
<evidence type="ECO:0000256" key="2">
    <source>
        <dbReference type="ARBA" id="ARBA00010790"/>
    </source>
</evidence>
<sequence length="1021" mass="113383">MTTNVNSKVLSVLDPHRVSSVMTGSRTLTGGYPVPGQQVLTVTSAMNRDCFVDDNTWRLIADNGEFDDIVIGSGFCALGYIDEALRLNPFRKILLLERGGFWLPDHFQNLPLPFQFVQQDVSETFPWELTSETAKNKIYLSGSSPFFGGRSSFWSIWSPRAIYERTADDDANEDEDCDLMDGFPEFMKEIAKKPDFYKGADRLLNVQRADKIKDQVFDSVLQRRFDHYLAQDVAQDPAERTITGVESAKPARLATGVPVGRPTTGFRQFSAVGSLLSINERQNKLARRNPPAGNPLMIATNVVVERFELEPANNPTHARVLHTSRGPLTLRGGKTNVILATGAIPATTILLNSIKKIRPRAGQHQGALQAQPNLARRGSSTPSRLRRRWSNSTTVPGHIRLPWINLSAEEKAQRSSRLFTSLAPDNGDTLTPEQLENNEGYVFVACSILGEQPKDTQSKVELNKSDPDVTTNIRLHLDLPEDSAMKIWETMEESGFQAIEVIAAGKAGELEYWNREDGKWESKRHVNRVKALFHEASTTFMTKDFSAQQPAQGEQNVSAEKADIGMASVDETYRPYGLENGNVYVTGAGLFPTAGSWNPTPTIVGFAQHLAKSLVVPPKRVGVFAQDQLVPATKTLGRPYIIGFKVDGSVSFWSFSSDEFPSPADLADTPAYRNDKHIRLLADTTGDGFYDLVAFTDTDVRVAIRNKNENTFNNFVEKLQDFTYDAGWRVDKHIRYMADVRRTGRADIIGFGDAGVFLSKNEPNPHGAGFIFTDPSIILDDFCYSKGWRLDKHLRFLGDFYGQGVPDIIGFGENTVFVAKNNGDGTFEGPQEVQGLDQFTFSSGWRVNKHVRTLANVTSKRRIDIVGFGDKGVYVAVNKGNGTVEPAKLVLEDFGYDSWRVEKHLRFVVDVDGDGLGDIVGFGQDGVYVSKNRGNGTFEEAKLVSRDFGYEQGWRVHEHPRFMADVTGNGCADIVGFKDKAAYVAFNDGAGNFGHAQLLTDEFSGEGWDPSTSVRYVRRLY</sequence>
<feature type="compositionally biased region" description="Polar residues" evidence="7">
    <location>
        <begin position="366"/>
        <end position="383"/>
    </location>
</feature>
<dbReference type="Gene3D" id="3.50.50.60">
    <property type="entry name" value="FAD/NAD(P)-binding domain"/>
    <property type="match status" value="1"/>
</dbReference>